<reference evidence="3 4" key="1">
    <citation type="submission" date="2019-03" db="EMBL/GenBank/DDBJ databases">
        <title>First draft genome of Liparis tanakae, snailfish: a comprehensive survey of snailfish specific genes.</title>
        <authorList>
            <person name="Kim W."/>
            <person name="Song I."/>
            <person name="Jeong J.-H."/>
            <person name="Kim D."/>
            <person name="Kim S."/>
            <person name="Ryu S."/>
            <person name="Song J.Y."/>
            <person name="Lee S.K."/>
        </authorList>
    </citation>
    <scope>NUCLEOTIDE SEQUENCE [LARGE SCALE GENOMIC DNA]</scope>
    <source>
        <tissue evidence="3">Muscle</tissue>
    </source>
</reference>
<evidence type="ECO:0000256" key="2">
    <source>
        <dbReference type="ARBA" id="ARBA00022737"/>
    </source>
</evidence>
<name>A0A4Z2GK87_9TELE</name>
<evidence type="ECO:0000256" key="1">
    <source>
        <dbReference type="ARBA" id="ARBA00022614"/>
    </source>
</evidence>
<keyword evidence="4" id="KW-1185">Reference proteome</keyword>
<sequence>MSCCCRDEQHQIVQVRKGAQEHKWQYALLKGCNLSKISCGALSSVLSSQSSSLKHLDLSHNMLRDSGVKLLSAGLESPHCRLETLRGFTNPQKEDYFRKRFRDEEQASRIISHIKTSRSLHIMCHIPVFCWITATVLEDVLKTTEGGKLPNTMTEMYIHFLVVQSKMKMVKLGYCWISEEGCSSLGSALKSNPSSLRELDLSDNKLQDSGVKLLTGFLESPRCGLETLRWVHCLLLV</sequence>
<dbReference type="PROSITE" id="PS51450">
    <property type="entry name" value="LRR"/>
    <property type="match status" value="2"/>
</dbReference>
<dbReference type="Proteomes" id="UP000314294">
    <property type="component" value="Unassembled WGS sequence"/>
</dbReference>
<dbReference type="InterPro" id="IPR051261">
    <property type="entry name" value="NLR"/>
</dbReference>
<protein>
    <submittedName>
        <fullName evidence="3">NACHT, LRR and PYD domains-containing protein 4C</fullName>
    </submittedName>
</protein>
<keyword evidence="2" id="KW-0677">Repeat</keyword>
<dbReference type="SMART" id="SM00368">
    <property type="entry name" value="LRR_RI"/>
    <property type="match status" value="3"/>
</dbReference>
<evidence type="ECO:0000313" key="3">
    <source>
        <dbReference type="EMBL" id="TNN53650.1"/>
    </source>
</evidence>
<dbReference type="Gene3D" id="3.80.10.10">
    <property type="entry name" value="Ribonuclease Inhibitor"/>
    <property type="match status" value="1"/>
</dbReference>
<dbReference type="InterPro" id="IPR032675">
    <property type="entry name" value="LRR_dom_sf"/>
</dbReference>
<comment type="caution">
    <text evidence="3">The sequence shown here is derived from an EMBL/GenBank/DDBJ whole genome shotgun (WGS) entry which is preliminary data.</text>
</comment>
<proteinExistence type="predicted"/>
<dbReference type="Pfam" id="PF13516">
    <property type="entry name" value="LRR_6"/>
    <property type="match status" value="2"/>
</dbReference>
<accession>A0A4Z2GK87</accession>
<dbReference type="InterPro" id="IPR001611">
    <property type="entry name" value="Leu-rich_rpt"/>
</dbReference>
<dbReference type="PANTHER" id="PTHR24106">
    <property type="entry name" value="NACHT, LRR AND CARD DOMAINS-CONTAINING"/>
    <property type="match status" value="1"/>
</dbReference>
<dbReference type="SUPFAM" id="SSF52047">
    <property type="entry name" value="RNI-like"/>
    <property type="match status" value="1"/>
</dbReference>
<organism evidence="3 4">
    <name type="scientific">Liparis tanakae</name>
    <name type="common">Tanaka's snailfish</name>
    <dbReference type="NCBI Taxonomy" id="230148"/>
    <lineage>
        <taxon>Eukaryota</taxon>
        <taxon>Metazoa</taxon>
        <taxon>Chordata</taxon>
        <taxon>Craniata</taxon>
        <taxon>Vertebrata</taxon>
        <taxon>Euteleostomi</taxon>
        <taxon>Actinopterygii</taxon>
        <taxon>Neopterygii</taxon>
        <taxon>Teleostei</taxon>
        <taxon>Neoteleostei</taxon>
        <taxon>Acanthomorphata</taxon>
        <taxon>Eupercaria</taxon>
        <taxon>Perciformes</taxon>
        <taxon>Cottioidei</taxon>
        <taxon>Cottales</taxon>
        <taxon>Liparidae</taxon>
        <taxon>Liparis</taxon>
    </lineage>
</organism>
<dbReference type="AlphaFoldDB" id="A0A4Z2GK87"/>
<dbReference type="PRINTS" id="PR00019">
    <property type="entry name" value="LEURICHRPT"/>
</dbReference>
<dbReference type="EMBL" id="SRLO01000510">
    <property type="protein sequence ID" value="TNN53650.1"/>
    <property type="molecule type" value="Genomic_DNA"/>
</dbReference>
<keyword evidence="1" id="KW-0433">Leucine-rich repeat</keyword>
<evidence type="ECO:0000313" key="4">
    <source>
        <dbReference type="Proteomes" id="UP000314294"/>
    </source>
</evidence>
<gene>
    <name evidence="3" type="primary">Nlrp4c</name>
    <name evidence="3" type="ORF">EYF80_036158</name>
</gene>
<dbReference type="OrthoDB" id="8959838at2759"/>